<dbReference type="Gramene" id="Pp3c7_6590V3.1">
    <property type="protein sequence ID" value="Pp3c7_6590V3.1"/>
    <property type="gene ID" value="Pp3c7_6590"/>
</dbReference>
<feature type="compositionally biased region" description="Polar residues" evidence="4">
    <location>
        <begin position="183"/>
        <end position="192"/>
    </location>
</feature>
<dbReference type="Pfam" id="PF02365">
    <property type="entry name" value="NAM"/>
    <property type="match status" value="1"/>
</dbReference>
<keyword evidence="2" id="KW-0804">Transcription</keyword>
<feature type="region of interest" description="Disordered" evidence="4">
    <location>
        <begin position="183"/>
        <end position="207"/>
    </location>
</feature>
<dbReference type="GO" id="GO:0003677">
    <property type="term" value="F:DNA binding"/>
    <property type="evidence" value="ECO:0007669"/>
    <property type="project" value="InterPro"/>
</dbReference>
<proteinExistence type="predicted"/>
<dbReference type="EMBL" id="ABEU02000007">
    <property type="protein sequence ID" value="PNR50847.1"/>
    <property type="molecule type" value="Genomic_DNA"/>
</dbReference>
<dbReference type="AlphaFoldDB" id="A0A2K1KAP3"/>
<organism evidence="6">
    <name type="scientific">Physcomitrium patens</name>
    <name type="common">Spreading-leaved earth moss</name>
    <name type="synonym">Physcomitrella patens</name>
    <dbReference type="NCBI Taxonomy" id="3218"/>
    <lineage>
        <taxon>Eukaryota</taxon>
        <taxon>Viridiplantae</taxon>
        <taxon>Streptophyta</taxon>
        <taxon>Embryophyta</taxon>
        <taxon>Bryophyta</taxon>
        <taxon>Bryophytina</taxon>
        <taxon>Bryopsida</taxon>
        <taxon>Funariidae</taxon>
        <taxon>Funariales</taxon>
        <taxon>Funariaceae</taxon>
        <taxon>Physcomitrium</taxon>
    </lineage>
</organism>
<dbReference type="InterPro" id="IPR036093">
    <property type="entry name" value="NAC_dom_sf"/>
</dbReference>
<gene>
    <name evidence="6" type="ORF">PHYPA_010033</name>
</gene>
<evidence type="ECO:0000313" key="7">
    <source>
        <dbReference type="EnsemblPlants" id="Pp3c7_6590V3.1"/>
    </source>
</evidence>
<sequence>MCSSKPRPTAQIDRYFFSRKGKKYPTGTRANLVTTMGFWEATGRDKPIHTKLNQTLIGMRKTLVFYQGCAPHGIKTDWNLREFSLDDRSERPTHDGGWVVCCVFKKNKNLKMEMQQERATSYEEQMGALPPEALGSPNSNEYLNSLHRELGYPSSLNRPDDVNYFMNLYPETSNSGLCEFNDPQTSSGSDGTELNHEETISGSSHNDSCFEDRSLSLPLGSWSSAKAKALRVIKEQADDMCFEDEMLRFGFYGIDHDRDCSGESLNGMAGQGCFNPKLQSTTSPKWVKVLVNPMTSRNRVFPSRSKDDVRKN</sequence>
<evidence type="ECO:0000256" key="1">
    <source>
        <dbReference type="ARBA" id="ARBA00023015"/>
    </source>
</evidence>
<reference evidence="7" key="3">
    <citation type="submission" date="2020-12" db="UniProtKB">
        <authorList>
            <consortium name="EnsemblPlants"/>
        </authorList>
    </citation>
    <scope>IDENTIFICATION</scope>
</reference>
<protein>
    <recommendedName>
        <fullName evidence="5">NAC domain-containing protein</fullName>
    </recommendedName>
</protein>
<dbReference type="PROSITE" id="PS51005">
    <property type="entry name" value="NAC"/>
    <property type="match status" value="1"/>
</dbReference>
<dbReference type="EnsemblPlants" id="Pp3c7_6590V3.1">
    <property type="protein sequence ID" value="Pp3c7_6590V3.1"/>
    <property type="gene ID" value="Pp3c7_6590"/>
</dbReference>
<dbReference type="PaxDb" id="3218-PP1S42_248V6.1"/>
<keyword evidence="1" id="KW-0805">Transcription regulation</keyword>
<evidence type="ECO:0000259" key="5">
    <source>
        <dbReference type="PROSITE" id="PS51005"/>
    </source>
</evidence>
<dbReference type="InParanoid" id="A0A2K1KAP3"/>
<evidence type="ECO:0000256" key="2">
    <source>
        <dbReference type="ARBA" id="ARBA00023163"/>
    </source>
</evidence>
<reference evidence="6 8" key="2">
    <citation type="journal article" date="2018" name="Plant J.">
        <title>The Physcomitrella patens chromosome-scale assembly reveals moss genome structure and evolution.</title>
        <authorList>
            <person name="Lang D."/>
            <person name="Ullrich K.K."/>
            <person name="Murat F."/>
            <person name="Fuchs J."/>
            <person name="Jenkins J."/>
            <person name="Haas F.B."/>
            <person name="Piednoel M."/>
            <person name="Gundlach H."/>
            <person name="Van Bel M."/>
            <person name="Meyberg R."/>
            <person name="Vives C."/>
            <person name="Morata J."/>
            <person name="Symeonidi A."/>
            <person name="Hiss M."/>
            <person name="Muchero W."/>
            <person name="Kamisugi Y."/>
            <person name="Saleh O."/>
            <person name="Blanc G."/>
            <person name="Decker E.L."/>
            <person name="van Gessel N."/>
            <person name="Grimwood J."/>
            <person name="Hayes R.D."/>
            <person name="Graham S.W."/>
            <person name="Gunter L.E."/>
            <person name="McDaniel S.F."/>
            <person name="Hoernstein S.N.W."/>
            <person name="Larsson A."/>
            <person name="Li F.W."/>
            <person name="Perroud P.F."/>
            <person name="Phillips J."/>
            <person name="Ranjan P."/>
            <person name="Rokshar D.S."/>
            <person name="Rothfels C.J."/>
            <person name="Schneider L."/>
            <person name="Shu S."/>
            <person name="Stevenson D.W."/>
            <person name="Thummler F."/>
            <person name="Tillich M."/>
            <person name="Villarreal Aguilar J.C."/>
            <person name="Widiez T."/>
            <person name="Wong G.K."/>
            <person name="Wymore A."/>
            <person name="Zhang Y."/>
            <person name="Zimmer A.D."/>
            <person name="Quatrano R.S."/>
            <person name="Mayer K.F.X."/>
            <person name="Goodstein D."/>
            <person name="Casacuberta J.M."/>
            <person name="Vandepoele K."/>
            <person name="Reski R."/>
            <person name="Cuming A.C."/>
            <person name="Tuskan G.A."/>
            <person name="Maumus F."/>
            <person name="Salse J."/>
            <person name="Schmutz J."/>
            <person name="Rensing S.A."/>
        </authorList>
    </citation>
    <scope>NUCLEOTIDE SEQUENCE [LARGE SCALE GENOMIC DNA]</scope>
    <source>
        <strain evidence="7 8">cv. Gransden 2004</strain>
    </source>
</reference>
<evidence type="ECO:0000313" key="6">
    <source>
        <dbReference type="EMBL" id="PNR50847.1"/>
    </source>
</evidence>
<dbReference type="GO" id="GO:0006355">
    <property type="term" value="P:regulation of DNA-templated transcription"/>
    <property type="evidence" value="ECO:0007669"/>
    <property type="project" value="InterPro"/>
</dbReference>
<feature type="domain" description="NAC" evidence="5">
    <location>
        <begin position="1"/>
        <end position="106"/>
    </location>
</feature>
<dbReference type="InterPro" id="IPR003441">
    <property type="entry name" value="NAC-dom"/>
</dbReference>
<keyword evidence="8" id="KW-1185">Reference proteome</keyword>
<dbReference type="PANTHER" id="PTHR31744:SF221">
    <property type="entry name" value="NAC DOMAIN-CONTAINING PROTEIN 43-LIKE"/>
    <property type="match status" value="1"/>
</dbReference>
<dbReference type="SUPFAM" id="SSF101941">
    <property type="entry name" value="NAC domain"/>
    <property type="match status" value="1"/>
</dbReference>
<accession>A0A2K1KAP3</accession>
<name>A0A2K1KAP3_PHYPA</name>
<evidence type="ECO:0000313" key="8">
    <source>
        <dbReference type="Proteomes" id="UP000006727"/>
    </source>
</evidence>
<dbReference type="PANTHER" id="PTHR31744">
    <property type="entry name" value="PROTEIN CUP-SHAPED COTYLEDON 2-RELATED"/>
    <property type="match status" value="1"/>
</dbReference>
<reference evidence="6 8" key="1">
    <citation type="journal article" date="2008" name="Science">
        <title>The Physcomitrella genome reveals evolutionary insights into the conquest of land by plants.</title>
        <authorList>
            <person name="Rensing S."/>
            <person name="Lang D."/>
            <person name="Zimmer A."/>
            <person name="Terry A."/>
            <person name="Salamov A."/>
            <person name="Shapiro H."/>
            <person name="Nishiyama T."/>
            <person name="Perroud P.-F."/>
            <person name="Lindquist E."/>
            <person name="Kamisugi Y."/>
            <person name="Tanahashi T."/>
            <person name="Sakakibara K."/>
            <person name="Fujita T."/>
            <person name="Oishi K."/>
            <person name="Shin-I T."/>
            <person name="Kuroki Y."/>
            <person name="Toyoda A."/>
            <person name="Suzuki Y."/>
            <person name="Hashimoto A."/>
            <person name="Yamaguchi K."/>
            <person name="Sugano A."/>
            <person name="Kohara Y."/>
            <person name="Fujiyama A."/>
            <person name="Anterola A."/>
            <person name="Aoki S."/>
            <person name="Ashton N."/>
            <person name="Barbazuk W.B."/>
            <person name="Barker E."/>
            <person name="Bennetzen J."/>
            <person name="Bezanilla M."/>
            <person name="Blankenship R."/>
            <person name="Cho S.H."/>
            <person name="Dutcher S."/>
            <person name="Estelle M."/>
            <person name="Fawcett J.A."/>
            <person name="Gundlach H."/>
            <person name="Hanada K."/>
            <person name="Heyl A."/>
            <person name="Hicks K.A."/>
            <person name="Hugh J."/>
            <person name="Lohr M."/>
            <person name="Mayer K."/>
            <person name="Melkozernov A."/>
            <person name="Murata T."/>
            <person name="Nelson D."/>
            <person name="Pils B."/>
            <person name="Prigge M."/>
            <person name="Reiss B."/>
            <person name="Renner T."/>
            <person name="Rombauts S."/>
            <person name="Rushton P."/>
            <person name="Sanderfoot A."/>
            <person name="Schween G."/>
            <person name="Shiu S.-H."/>
            <person name="Stueber K."/>
            <person name="Theodoulou F.L."/>
            <person name="Tu H."/>
            <person name="Van de Peer Y."/>
            <person name="Verrier P.J."/>
            <person name="Waters E."/>
            <person name="Wood A."/>
            <person name="Yang L."/>
            <person name="Cove D."/>
            <person name="Cuming A."/>
            <person name="Hasebe M."/>
            <person name="Lucas S."/>
            <person name="Mishler D.B."/>
            <person name="Reski R."/>
            <person name="Grigoriev I."/>
            <person name="Quatrano R.S."/>
            <person name="Boore J.L."/>
        </authorList>
    </citation>
    <scope>NUCLEOTIDE SEQUENCE [LARGE SCALE GENOMIC DNA]</scope>
    <source>
        <strain evidence="7 8">cv. Gransden 2004</strain>
    </source>
</reference>
<evidence type="ECO:0000256" key="3">
    <source>
        <dbReference type="ARBA" id="ARBA00023242"/>
    </source>
</evidence>
<dbReference type="Gene3D" id="2.170.150.80">
    <property type="entry name" value="NAC domain"/>
    <property type="match status" value="1"/>
</dbReference>
<evidence type="ECO:0000256" key="4">
    <source>
        <dbReference type="SAM" id="MobiDB-lite"/>
    </source>
</evidence>
<keyword evidence="3" id="KW-0539">Nucleus</keyword>
<dbReference type="Proteomes" id="UP000006727">
    <property type="component" value="Chromosome 7"/>
</dbReference>